<proteinExistence type="predicted"/>
<dbReference type="InterPro" id="IPR009057">
    <property type="entry name" value="Homeodomain-like_sf"/>
</dbReference>
<dbReference type="PROSITE" id="PS51294">
    <property type="entry name" value="HTH_MYB"/>
    <property type="match status" value="3"/>
</dbReference>
<accession>A0ABQ8J5A0</accession>
<sequence>MIKNTGKMSLYYDENSETQVSSTTTINLPLESITGLSEIDCNSTTTPCSSMRNVGDNNSFQTIKMSSDGKKVLLERKLNTIQISKSHSGSICLRKSVNRGRWSKEEDNKLKRLVEKYNEDWYQVSTHFSDRSDIQCQQRWCKVLNPKLIKGPWTPKEDEKIVELVRKYGPKKWTIIAKYLDGRIGKQCRERWHNHLNPDIIKSAWTDHEERTIIQAHTIHGNQWAKIAKLLPGRTDNAIKNHWNSTLKRKAQAMKEGIPFAEFKKRIKKKKTPKTTTSPMQQRIDTDTSSYIEEFSSGYQTQPDMSNVSSFISPIKMNSTYTGDQHPTPSKKPFSPLQFDTPISSKVITNSISTPYLYTSSSLSDQSIMMIKSKNKENVSPLKTNSNRSSNRNKQYSMMDVMLSNSSNPFINSVVCSPQAIETNEKLPIESHTEEILFETPSKSFIQDDQLFSPQSSFGISAISPTKNLSPGVGTLLKKQQVSSGNKNILRTINQMDPPLATSQLSSPLIGNKTEGQSISNTSNIPYTMTINNDTSIMDNRNGYIPLTPMSNISVISNSLESNNQDISYINQMHSVGEGLAVVEQLLEHENDPFINSSNYNNYPIVNDDSGNRFLMTASNYDSNVNSFNTIHYNNCNNNHATTTTSINQNNDHIRLMKPTATSSSQLSSLNCKFWVMENVNQSMEPNTNTSRIITLTMPSTSMDTTTAYYPIQLVNMGSIIPLQTSTILESNTTTTTNESRQQPFYILPKINVIHEVPITFQKAIPSNRVRQRKPRPTRSRMRLFSSDQAINRQHPITSDNESNMETKQSSNMVANTNQWFILATGQTTIQKEVTKQARTFLQSKNNPCLPKQRRTPIVPLLRMNCHNRKTSNQSKMITD</sequence>
<evidence type="ECO:0000256" key="1">
    <source>
        <dbReference type="ARBA" id="ARBA00004123"/>
    </source>
</evidence>
<comment type="subcellular location">
    <subcellularLocation>
        <location evidence="1">Nucleus</location>
    </subcellularLocation>
</comment>
<dbReference type="EMBL" id="NJHN03000074">
    <property type="protein sequence ID" value="KAH9417749.1"/>
    <property type="molecule type" value="Genomic_DNA"/>
</dbReference>
<dbReference type="InterPro" id="IPR050560">
    <property type="entry name" value="MYB_TF"/>
</dbReference>
<name>A0ABQ8J5A0_DERPT</name>
<reference evidence="4 5" key="2">
    <citation type="journal article" date="2022" name="Mol. Biol. Evol.">
        <title>Comparative Genomics Reveals Insights into the Divergent Evolution of Astigmatic Mites and Household Pest Adaptations.</title>
        <authorList>
            <person name="Xiong Q."/>
            <person name="Wan A.T."/>
            <person name="Liu X."/>
            <person name="Fung C.S."/>
            <person name="Xiao X."/>
            <person name="Malainual N."/>
            <person name="Hou J."/>
            <person name="Wang L."/>
            <person name="Wang M."/>
            <person name="Yang K.Y."/>
            <person name="Cui Y."/>
            <person name="Leung E.L."/>
            <person name="Nong W."/>
            <person name="Shin S.K."/>
            <person name="Au S.W."/>
            <person name="Jeong K.Y."/>
            <person name="Chew F.T."/>
            <person name="Hui J.H."/>
            <person name="Leung T.F."/>
            <person name="Tungtrongchitr A."/>
            <person name="Zhong N."/>
            <person name="Liu Z."/>
            <person name="Tsui S.K."/>
        </authorList>
    </citation>
    <scope>NUCLEOTIDE SEQUENCE [LARGE SCALE GENOMIC DNA]</scope>
    <source>
        <strain evidence="4">Derp</strain>
    </source>
</reference>
<dbReference type="PROSITE" id="PS50090">
    <property type="entry name" value="MYB_LIKE"/>
    <property type="match status" value="3"/>
</dbReference>
<dbReference type="SUPFAM" id="SSF46689">
    <property type="entry name" value="Homeodomain-like"/>
    <property type="match status" value="2"/>
</dbReference>
<dbReference type="SMART" id="SM00717">
    <property type="entry name" value="SANT"/>
    <property type="match status" value="3"/>
</dbReference>
<feature type="domain" description="Myb-like" evidence="2">
    <location>
        <begin position="197"/>
        <end position="247"/>
    </location>
</feature>
<feature type="domain" description="HTH myb-type" evidence="3">
    <location>
        <begin position="94"/>
        <end position="144"/>
    </location>
</feature>
<evidence type="ECO:0000313" key="4">
    <source>
        <dbReference type="EMBL" id="KAH9417749.1"/>
    </source>
</evidence>
<dbReference type="Proteomes" id="UP000887458">
    <property type="component" value="Unassembled WGS sequence"/>
</dbReference>
<evidence type="ECO:0000259" key="2">
    <source>
        <dbReference type="PROSITE" id="PS50090"/>
    </source>
</evidence>
<comment type="caution">
    <text evidence="4">The sequence shown here is derived from an EMBL/GenBank/DDBJ whole genome shotgun (WGS) entry which is preliminary data.</text>
</comment>
<reference evidence="4 5" key="1">
    <citation type="journal article" date="2018" name="J. Allergy Clin. Immunol.">
        <title>High-quality assembly of Dermatophagoides pteronyssinus genome and transcriptome reveals a wide range of novel allergens.</title>
        <authorList>
            <person name="Liu X.Y."/>
            <person name="Yang K.Y."/>
            <person name="Wang M.Q."/>
            <person name="Kwok J.S."/>
            <person name="Zeng X."/>
            <person name="Yang Z."/>
            <person name="Xiao X.J."/>
            <person name="Lau C.P."/>
            <person name="Li Y."/>
            <person name="Huang Z.M."/>
            <person name="Ba J.G."/>
            <person name="Yim A.K."/>
            <person name="Ouyang C.Y."/>
            <person name="Ngai S.M."/>
            <person name="Chan T.F."/>
            <person name="Leung E.L."/>
            <person name="Liu L."/>
            <person name="Liu Z.G."/>
            <person name="Tsui S.K."/>
        </authorList>
    </citation>
    <scope>NUCLEOTIDE SEQUENCE [LARGE SCALE GENOMIC DNA]</scope>
    <source>
        <strain evidence="4">Derp</strain>
    </source>
</reference>
<gene>
    <name evidence="4" type="primary">MYBL1</name>
    <name evidence="4" type="ORF">DERP_011460</name>
</gene>
<organism evidence="4 5">
    <name type="scientific">Dermatophagoides pteronyssinus</name>
    <name type="common">European house dust mite</name>
    <dbReference type="NCBI Taxonomy" id="6956"/>
    <lineage>
        <taxon>Eukaryota</taxon>
        <taxon>Metazoa</taxon>
        <taxon>Ecdysozoa</taxon>
        <taxon>Arthropoda</taxon>
        <taxon>Chelicerata</taxon>
        <taxon>Arachnida</taxon>
        <taxon>Acari</taxon>
        <taxon>Acariformes</taxon>
        <taxon>Sarcoptiformes</taxon>
        <taxon>Astigmata</taxon>
        <taxon>Psoroptidia</taxon>
        <taxon>Analgoidea</taxon>
        <taxon>Pyroglyphidae</taxon>
        <taxon>Dermatophagoidinae</taxon>
        <taxon>Dermatophagoides</taxon>
    </lineage>
</organism>
<evidence type="ECO:0000259" key="3">
    <source>
        <dbReference type="PROSITE" id="PS51294"/>
    </source>
</evidence>
<dbReference type="Gene3D" id="1.10.10.60">
    <property type="entry name" value="Homeodomain-like"/>
    <property type="match status" value="3"/>
</dbReference>
<evidence type="ECO:0000313" key="5">
    <source>
        <dbReference type="Proteomes" id="UP000887458"/>
    </source>
</evidence>
<protein>
    <submittedName>
        <fullName evidence="4">Myb- protein A</fullName>
    </submittedName>
</protein>
<feature type="domain" description="HTH myb-type" evidence="3">
    <location>
        <begin position="202"/>
        <end position="251"/>
    </location>
</feature>
<feature type="domain" description="HTH myb-type" evidence="3">
    <location>
        <begin position="145"/>
        <end position="200"/>
    </location>
</feature>
<dbReference type="PANTHER" id="PTHR45614:SF25">
    <property type="entry name" value="MYB PROTEIN"/>
    <property type="match status" value="1"/>
</dbReference>
<feature type="domain" description="Myb-like" evidence="2">
    <location>
        <begin position="145"/>
        <end position="196"/>
    </location>
</feature>
<dbReference type="CDD" id="cd00167">
    <property type="entry name" value="SANT"/>
    <property type="match status" value="3"/>
</dbReference>
<feature type="domain" description="Myb-like" evidence="2">
    <location>
        <begin position="94"/>
        <end position="144"/>
    </location>
</feature>
<keyword evidence="5" id="KW-1185">Reference proteome</keyword>
<dbReference type="InterPro" id="IPR001005">
    <property type="entry name" value="SANT/Myb"/>
</dbReference>
<dbReference type="PANTHER" id="PTHR45614">
    <property type="entry name" value="MYB PROTEIN-RELATED"/>
    <property type="match status" value="1"/>
</dbReference>
<dbReference type="Pfam" id="PF00249">
    <property type="entry name" value="Myb_DNA-binding"/>
    <property type="match status" value="3"/>
</dbReference>
<dbReference type="InterPro" id="IPR017930">
    <property type="entry name" value="Myb_dom"/>
</dbReference>